<organism evidence="3 4">
    <name type="scientific">Cyclotella atomus</name>
    <dbReference type="NCBI Taxonomy" id="382360"/>
    <lineage>
        <taxon>Eukaryota</taxon>
        <taxon>Sar</taxon>
        <taxon>Stramenopiles</taxon>
        <taxon>Ochrophyta</taxon>
        <taxon>Bacillariophyta</taxon>
        <taxon>Coscinodiscophyceae</taxon>
        <taxon>Thalassiosirophycidae</taxon>
        <taxon>Stephanodiscales</taxon>
        <taxon>Stephanodiscaceae</taxon>
        <taxon>Cyclotella</taxon>
    </lineage>
</organism>
<keyword evidence="1" id="KW-1133">Transmembrane helix</keyword>
<evidence type="ECO:0000313" key="3">
    <source>
        <dbReference type="EMBL" id="KAL3771882.1"/>
    </source>
</evidence>
<name>A0ABD3N775_9STRA</name>
<feature type="transmembrane region" description="Helical" evidence="1">
    <location>
        <begin position="229"/>
        <end position="251"/>
    </location>
</feature>
<evidence type="ECO:0008006" key="5">
    <source>
        <dbReference type="Google" id="ProtNLM"/>
    </source>
</evidence>
<dbReference type="PROSITE" id="PS51257">
    <property type="entry name" value="PROKAR_LIPOPROTEIN"/>
    <property type="match status" value="1"/>
</dbReference>
<gene>
    <name evidence="3" type="ORF">ACHAWO_008668</name>
</gene>
<dbReference type="AlphaFoldDB" id="A0ABD3N775"/>
<feature type="transmembrane region" description="Helical" evidence="1">
    <location>
        <begin position="191"/>
        <end position="208"/>
    </location>
</feature>
<feature type="signal peptide" evidence="2">
    <location>
        <begin position="1"/>
        <end position="23"/>
    </location>
</feature>
<keyword evidence="4" id="KW-1185">Reference proteome</keyword>
<keyword evidence="2" id="KW-0732">Signal</keyword>
<feature type="chain" id="PRO_5044800392" description="ADP,ATP carrier protein" evidence="2">
    <location>
        <begin position="24"/>
        <end position="268"/>
    </location>
</feature>
<evidence type="ECO:0000313" key="4">
    <source>
        <dbReference type="Proteomes" id="UP001530400"/>
    </source>
</evidence>
<keyword evidence="1" id="KW-0812">Transmembrane</keyword>
<feature type="transmembrane region" description="Helical" evidence="1">
    <location>
        <begin position="130"/>
        <end position="149"/>
    </location>
</feature>
<sequence>MEMVRSSIILFSLLSCWSLPAAAFGLETKQLSVKRRRNPLRLLPCGPSIRFDTSTIDYSSVTLRGGAANVHDPAVTATDQKESAFISLSLFVTYLTVMGAKCALPSTLSSITSANSGLAHYSTNISRQDVISRLLALSTLSIAVGKLALGPIIDSIGGVKSLQIALTTLLVCLGCIGLGPTTCPTLTALTGYWIIVDFAFSSCWAACVKTIRDYMDESRWSKEIGKLAMAARTGNAASFAFFAWLLQMAAIRDNAVAGSGLGIKAKLN</sequence>
<accession>A0ABD3N775</accession>
<keyword evidence="1" id="KW-0472">Membrane</keyword>
<dbReference type="EMBL" id="JALLPJ020001279">
    <property type="protein sequence ID" value="KAL3771882.1"/>
    <property type="molecule type" value="Genomic_DNA"/>
</dbReference>
<dbReference type="InterPro" id="IPR036259">
    <property type="entry name" value="MFS_trans_sf"/>
</dbReference>
<evidence type="ECO:0000256" key="2">
    <source>
        <dbReference type="SAM" id="SignalP"/>
    </source>
</evidence>
<dbReference type="Gene3D" id="1.20.1250.20">
    <property type="entry name" value="MFS general substrate transporter like domains"/>
    <property type="match status" value="1"/>
</dbReference>
<comment type="caution">
    <text evidence="3">The sequence shown here is derived from an EMBL/GenBank/DDBJ whole genome shotgun (WGS) entry which is preliminary data.</text>
</comment>
<reference evidence="3 4" key="1">
    <citation type="submission" date="2024-10" db="EMBL/GenBank/DDBJ databases">
        <title>Updated reference genomes for cyclostephanoid diatoms.</title>
        <authorList>
            <person name="Roberts W.R."/>
            <person name="Alverson A.J."/>
        </authorList>
    </citation>
    <scope>NUCLEOTIDE SEQUENCE [LARGE SCALE GENOMIC DNA]</scope>
    <source>
        <strain evidence="3 4">AJA010-31</strain>
    </source>
</reference>
<evidence type="ECO:0000256" key="1">
    <source>
        <dbReference type="SAM" id="Phobius"/>
    </source>
</evidence>
<dbReference type="Proteomes" id="UP001530400">
    <property type="component" value="Unassembled WGS sequence"/>
</dbReference>
<proteinExistence type="predicted"/>
<protein>
    <recommendedName>
        <fullName evidence="5">ADP,ATP carrier protein</fullName>
    </recommendedName>
</protein>
<dbReference type="SUPFAM" id="SSF103473">
    <property type="entry name" value="MFS general substrate transporter"/>
    <property type="match status" value="1"/>
</dbReference>